<sequence length="142" mass="16510">MSTPFSKIYDKFLSQIEDGDIANLSEGDLKAILFSYMDTSISLEFKQCKKDLLNHVDMDKEEFTVDITSEEINIIALGMVVAYLQPKIRHEQLLIQQIGDRDYKTFSGANLLKELMELEQLTKRRLREYVNSYTYNKILQGD</sequence>
<gene>
    <name evidence="1" type="ORF">Z955_15425</name>
</gene>
<dbReference type="EMBL" id="JDRY01000170">
    <property type="protein sequence ID" value="KGM93361.1"/>
    <property type="molecule type" value="Genomic_DNA"/>
</dbReference>
<dbReference type="Proteomes" id="UP000030014">
    <property type="component" value="Unassembled WGS sequence"/>
</dbReference>
<organism evidence="1 2">
    <name type="scientific">Clostridium botulinum C/D str. DC5</name>
    <dbReference type="NCBI Taxonomy" id="1443128"/>
    <lineage>
        <taxon>Bacteria</taxon>
        <taxon>Bacillati</taxon>
        <taxon>Bacillota</taxon>
        <taxon>Clostridia</taxon>
        <taxon>Eubacteriales</taxon>
        <taxon>Clostridiaceae</taxon>
        <taxon>Clostridium</taxon>
    </lineage>
</organism>
<protein>
    <recommendedName>
        <fullName evidence="3">Phage protein</fullName>
    </recommendedName>
</protein>
<proteinExistence type="predicted"/>
<dbReference type="RefSeq" id="WP_039260170.1">
    <property type="nucleotide sequence ID" value="NZ_JDRY01000170.1"/>
</dbReference>
<accession>A0A0A0HZ52</accession>
<evidence type="ECO:0000313" key="2">
    <source>
        <dbReference type="Proteomes" id="UP000030014"/>
    </source>
</evidence>
<name>A0A0A0HZ52_CLOBO</name>
<evidence type="ECO:0008006" key="3">
    <source>
        <dbReference type="Google" id="ProtNLM"/>
    </source>
</evidence>
<reference evidence="1 2" key="1">
    <citation type="submission" date="2014-01" db="EMBL/GenBank/DDBJ databases">
        <title>Plasmidome dynamics in the species complex Clostridium novyi sensu lato converts strains of independent lineages into distinctly different pathogens.</title>
        <authorList>
            <person name="Skarin H."/>
            <person name="Segerman B."/>
        </authorList>
    </citation>
    <scope>NUCLEOTIDE SEQUENCE [LARGE SCALE GENOMIC DNA]</scope>
    <source>
        <strain evidence="1 2">DC5</strain>
    </source>
</reference>
<comment type="caution">
    <text evidence="1">The sequence shown here is derived from an EMBL/GenBank/DDBJ whole genome shotgun (WGS) entry which is preliminary data.</text>
</comment>
<dbReference type="AlphaFoldDB" id="A0A0A0HZ52"/>
<evidence type="ECO:0000313" key="1">
    <source>
        <dbReference type="EMBL" id="KGM93361.1"/>
    </source>
</evidence>